<dbReference type="InterPro" id="IPR038731">
    <property type="entry name" value="RgtA/B/C-like"/>
</dbReference>
<evidence type="ECO:0000256" key="8">
    <source>
        <dbReference type="SAM" id="Phobius"/>
    </source>
</evidence>
<feature type="transmembrane region" description="Helical" evidence="8">
    <location>
        <begin position="349"/>
        <end position="369"/>
    </location>
</feature>
<feature type="transmembrane region" description="Helical" evidence="8">
    <location>
        <begin position="177"/>
        <end position="206"/>
    </location>
</feature>
<keyword evidence="4" id="KW-0808">Transferase</keyword>
<evidence type="ECO:0000256" key="5">
    <source>
        <dbReference type="ARBA" id="ARBA00022692"/>
    </source>
</evidence>
<evidence type="ECO:0000313" key="11">
    <source>
        <dbReference type="Proteomes" id="UP000178082"/>
    </source>
</evidence>
<evidence type="ECO:0000256" key="3">
    <source>
        <dbReference type="ARBA" id="ARBA00022676"/>
    </source>
</evidence>
<gene>
    <name evidence="10" type="ORF">A3G31_02210</name>
</gene>
<feature type="domain" description="Glycosyltransferase RgtA/B/C/D-like" evidence="9">
    <location>
        <begin position="79"/>
        <end position="235"/>
    </location>
</feature>
<proteinExistence type="predicted"/>
<evidence type="ECO:0000313" key="10">
    <source>
        <dbReference type="EMBL" id="OGL54913.1"/>
    </source>
</evidence>
<dbReference type="GO" id="GO:0005886">
    <property type="term" value="C:plasma membrane"/>
    <property type="evidence" value="ECO:0007669"/>
    <property type="project" value="UniProtKB-SubCell"/>
</dbReference>
<dbReference type="InterPro" id="IPR050297">
    <property type="entry name" value="LipidA_mod_glycosyltrf_83"/>
</dbReference>
<feature type="transmembrane region" description="Helical" evidence="8">
    <location>
        <begin position="129"/>
        <end position="146"/>
    </location>
</feature>
<name>A0A1F7SMB3_9BACT</name>
<reference evidence="10 11" key="1">
    <citation type="journal article" date="2016" name="Nat. Commun.">
        <title>Thousands of microbial genomes shed light on interconnected biogeochemical processes in an aquifer system.</title>
        <authorList>
            <person name="Anantharaman K."/>
            <person name="Brown C.T."/>
            <person name="Hug L.A."/>
            <person name="Sharon I."/>
            <person name="Castelle C.J."/>
            <person name="Probst A.J."/>
            <person name="Thomas B.C."/>
            <person name="Singh A."/>
            <person name="Wilkins M.J."/>
            <person name="Karaoz U."/>
            <person name="Brodie E.L."/>
            <person name="Williams K.H."/>
            <person name="Hubbard S.S."/>
            <person name="Banfield J.F."/>
        </authorList>
    </citation>
    <scope>NUCLEOTIDE SEQUENCE [LARGE SCALE GENOMIC DNA]</scope>
</reference>
<feature type="transmembrane region" description="Helical" evidence="8">
    <location>
        <begin position="218"/>
        <end position="235"/>
    </location>
</feature>
<evidence type="ECO:0000256" key="1">
    <source>
        <dbReference type="ARBA" id="ARBA00004651"/>
    </source>
</evidence>
<evidence type="ECO:0000256" key="7">
    <source>
        <dbReference type="ARBA" id="ARBA00023136"/>
    </source>
</evidence>
<evidence type="ECO:0000256" key="2">
    <source>
        <dbReference type="ARBA" id="ARBA00022475"/>
    </source>
</evidence>
<feature type="transmembrane region" description="Helical" evidence="8">
    <location>
        <begin position="153"/>
        <end position="171"/>
    </location>
</feature>
<accession>A0A1F7SMB3</accession>
<evidence type="ECO:0000256" key="6">
    <source>
        <dbReference type="ARBA" id="ARBA00022989"/>
    </source>
</evidence>
<protein>
    <recommendedName>
        <fullName evidence="9">Glycosyltransferase RgtA/B/C/D-like domain-containing protein</fullName>
    </recommendedName>
</protein>
<dbReference type="PANTHER" id="PTHR33908">
    <property type="entry name" value="MANNOSYLTRANSFERASE YKCB-RELATED"/>
    <property type="match status" value="1"/>
</dbReference>
<feature type="transmembrane region" description="Helical" evidence="8">
    <location>
        <begin position="264"/>
        <end position="283"/>
    </location>
</feature>
<keyword evidence="6 8" id="KW-1133">Transmembrane helix</keyword>
<dbReference type="AlphaFoldDB" id="A0A1F7SMB3"/>
<dbReference type="GO" id="GO:0009103">
    <property type="term" value="P:lipopolysaccharide biosynthetic process"/>
    <property type="evidence" value="ECO:0007669"/>
    <property type="project" value="UniProtKB-ARBA"/>
</dbReference>
<feature type="transmembrane region" description="Helical" evidence="8">
    <location>
        <begin position="318"/>
        <end position="337"/>
    </location>
</feature>
<feature type="transmembrane region" description="Helical" evidence="8">
    <location>
        <begin position="103"/>
        <end position="123"/>
    </location>
</feature>
<sequence length="553" mass="64194">MLTKNGLSSHAGILPILSLAVIFLFINLGDVKLWQDEAETAMLARSVLKGGIPKAWDGKNLISSLNGADFNEDFIWTWHPWAQAYLTALSFSLLGESNFSARFPFALAGFLTIFFLYLLSLKLTNDNKIALLSSFFLTISLQFILYSRQCRYYSLLALSVILIIYSFYKLQSKTGRILFILSSTLLFHSNFLPFFPTIFGLFVFLIITNNQRKNIKHFLFCSAIIFLLTIPWLIYTKGFSQGVSLLGKGGEPSFIAQEFDLLKIVNENVFPLIFIPVAIYFLFKKRTAHREIYQLLLIIIILNLLFLPYISYTQNIIGMRYAVGLIPLFSFLSALIVKTLVDYKRWLGYFVFLILISTNILNSFPNIIFNAVSIPLKENTKTENLKSEFKNMLLGKKIYFDFLYELTHSYKGPVDGIVGFLNKYGKREDTVLTNYESAPILFYTNLNIAYVISNKPEFYSSIPSNEYNPIIEKKLPDYVYTLKKVDWIIPRANYRNRLFNRDKILKEMEKEGHRIKRYEIDSPDLPWNNRADIRYHKFRNVENYQKVVIYKVN</sequence>
<dbReference type="STRING" id="1817883.A3G31_02210"/>
<dbReference type="GO" id="GO:0016763">
    <property type="term" value="F:pentosyltransferase activity"/>
    <property type="evidence" value="ECO:0007669"/>
    <property type="project" value="TreeGrafter"/>
</dbReference>
<dbReference type="PANTHER" id="PTHR33908:SF11">
    <property type="entry name" value="MEMBRANE PROTEIN"/>
    <property type="match status" value="1"/>
</dbReference>
<keyword evidence="3" id="KW-0328">Glycosyltransferase</keyword>
<keyword evidence="7 8" id="KW-0472">Membrane</keyword>
<feature type="transmembrane region" description="Helical" evidence="8">
    <location>
        <begin position="6"/>
        <end position="26"/>
    </location>
</feature>
<comment type="subcellular location">
    <subcellularLocation>
        <location evidence="1">Cell membrane</location>
        <topology evidence="1">Multi-pass membrane protein</topology>
    </subcellularLocation>
</comment>
<organism evidence="10 11">
    <name type="scientific">Candidatus Schekmanbacteria bacterium RIFCSPLOWO2_12_FULL_38_15</name>
    <dbReference type="NCBI Taxonomy" id="1817883"/>
    <lineage>
        <taxon>Bacteria</taxon>
        <taxon>Candidatus Schekmaniibacteriota</taxon>
    </lineage>
</organism>
<comment type="caution">
    <text evidence="10">The sequence shown here is derived from an EMBL/GenBank/DDBJ whole genome shotgun (WGS) entry which is preliminary data.</text>
</comment>
<dbReference type="Pfam" id="PF13231">
    <property type="entry name" value="PMT_2"/>
    <property type="match status" value="1"/>
</dbReference>
<feature type="transmembrane region" description="Helical" evidence="8">
    <location>
        <begin position="295"/>
        <end position="312"/>
    </location>
</feature>
<evidence type="ECO:0000259" key="9">
    <source>
        <dbReference type="Pfam" id="PF13231"/>
    </source>
</evidence>
<keyword evidence="5 8" id="KW-0812">Transmembrane</keyword>
<dbReference type="Proteomes" id="UP000178082">
    <property type="component" value="Unassembled WGS sequence"/>
</dbReference>
<evidence type="ECO:0000256" key="4">
    <source>
        <dbReference type="ARBA" id="ARBA00022679"/>
    </source>
</evidence>
<keyword evidence="2" id="KW-1003">Cell membrane</keyword>
<dbReference type="EMBL" id="MGDI01000005">
    <property type="protein sequence ID" value="OGL54913.1"/>
    <property type="molecule type" value="Genomic_DNA"/>
</dbReference>